<evidence type="ECO:0000259" key="1">
    <source>
        <dbReference type="PROSITE" id="PS51704"/>
    </source>
</evidence>
<dbReference type="GO" id="GO:0008081">
    <property type="term" value="F:phosphoric diester hydrolase activity"/>
    <property type="evidence" value="ECO:0007669"/>
    <property type="project" value="InterPro"/>
</dbReference>
<dbReference type="Pfam" id="PF03009">
    <property type="entry name" value="GDPD"/>
    <property type="match status" value="1"/>
</dbReference>
<dbReference type="SUPFAM" id="SSF51695">
    <property type="entry name" value="PLC-like phosphodiesterases"/>
    <property type="match status" value="1"/>
</dbReference>
<dbReference type="CDD" id="cd08556">
    <property type="entry name" value="GDPD"/>
    <property type="match status" value="1"/>
</dbReference>
<proteinExistence type="predicted"/>
<protein>
    <submittedName>
        <fullName evidence="2">Glycerophosphodiester phosphodiesterase</fullName>
    </submittedName>
</protein>
<keyword evidence="3" id="KW-1185">Reference proteome</keyword>
<dbReference type="InterPro" id="IPR017946">
    <property type="entry name" value="PLC-like_Pdiesterase_TIM-brl"/>
</dbReference>
<dbReference type="GO" id="GO:0006629">
    <property type="term" value="P:lipid metabolic process"/>
    <property type="evidence" value="ECO:0007669"/>
    <property type="project" value="InterPro"/>
</dbReference>
<dbReference type="PANTHER" id="PTHR46211">
    <property type="entry name" value="GLYCEROPHOSPHORYL DIESTER PHOSPHODIESTERASE"/>
    <property type="match status" value="1"/>
</dbReference>
<name>A0A9X3MXY9_9ACTN</name>
<dbReference type="EMBL" id="JAPDOD010000039">
    <property type="protein sequence ID" value="MDA0164874.1"/>
    <property type="molecule type" value="Genomic_DNA"/>
</dbReference>
<sequence length="253" mass="26874">MLDLPALYAHRLGRVPGPDSSRAALDATLAIGVDGLETDVCLTADGRLALLHDPWLQTGTTGFGWAHETPWPALSTLCLRDHRGVPSAESPLLLDELLDTAPAGLTIQVDVKTHGDPALAVTTARAACRVAEQYPDHQIEVISFHGAACAAAAELGQRARLIVWAEYAPDALGAWARAAGVHGVCVEHFLLHADLVARLRDEDLSVTTGTINDPELARRVARLDVDAITTDDPRRLRAGADQASARSTAMILG</sequence>
<feature type="domain" description="GP-PDE" evidence="1">
    <location>
        <begin position="5"/>
        <end position="240"/>
    </location>
</feature>
<gene>
    <name evidence="2" type="ORF">OM076_31685</name>
</gene>
<dbReference type="PROSITE" id="PS51704">
    <property type="entry name" value="GP_PDE"/>
    <property type="match status" value="1"/>
</dbReference>
<evidence type="ECO:0000313" key="3">
    <source>
        <dbReference type="Proteomes" id="UP001149140"/>
    </source>
</evidence>
<dbReference type="InterPro" id="IPR030395">
    <property type="entry name" value="GP_PDE_dom"/>
</dbReference>
<evidence type="ECO:0000313" key="2">
    <source>
        <dbReference type="EMBL" id="MDA0164874.1"/>
    </source>
</evidence>
<dbReference type="Proteomes" id="UP001149140">
    <property type="component" value="Unassembled WGS sequence"/>
</dbReference>
<dbReference type="PANTHER" id="PTHR46211:SF1">
    <property type="entry name" value="GLYCEROPHOSPHODIESTER PHOSPHODIESTERASE, CYTOPLASMIC"/>
    <property type="match status" value="1"/>
</dbReference>
<dbReference type="RefSeq" id="WP_270044128.1">
    <property type="nucleotide sequence ID" value="NZ_JAPDOD010000039.1"/>
</dbReference>
<dbReference type="AlphaFoldDB" id="A0A9X3MXY9"/>
<comment type="caution">
    <text evidence="2">The sequence shown here is derived from an EMBL/GenBank/DDBJ whole genome shotgun (WGS) entry which is preliminary data.</text>
</comment>
<accession>A0A9X3MXY9</accession>
<reference evidence="2" key="1">
    <citation type="submission" date="2022-10" db="EMBL/GenBank/DDBJ databases">
        <title>The WGS of Solirubrobacter ginsenosidimutans DSM 21036.</title>
        <authorList>
            <person name="Jiang Z."/>
        </authorList>
    </citation>
    <scope>NUCLEOTIDE SEQUENCE</scope>
    <source>
        <strain evidence="2">DSM 21036</strain>
    </source>
</reference>
<dbReference type="Gene3D" id="3.20.20.190">
    <property type="entry name" value="Phosphatidylinositol (PI) phosphodiesterase"/>
    <property type="match status" value="1"/>
</dbReference>
<organism evidence="2 3">
    <name type="scientific">Solirubrobacter ginsenosidimutans</name>
    <dbReference type="NCBI Taxonomy" id="490573"/>
    <lineage>
        <taxon>Bacteria</taxon>
        <taxon>Bacillati</taxon>
        <taxon>Actinomycetota</taxon>
        <taxon>Thermoleophilia</taxon>
        <taxon>Solirubrobacterales</taxon>
        <taxon>Solirubrobacteraceae</taxon>
        <taxon>Solirubrobacter</taxon>
    </lineage>
</organism>